<dbReference type="Pfam" id="PF00557">
    <property type="entry name" value="Peptidase_M24"/>
    <property type="match status" value="1"/>
</dbReference>
<evidence type="ECO:0000313" key="3">
    <source>
        <dbReference type="Proteomes" id="UP001596203"/>
    </source>
</evidence>
<dbReference type="RefSeq" id="WP_377419665.1">
    <property type="nucleotide sequence ID" value="NZ_JBHSPR010000007.1"/>
</dbReference>
<dbReference type="PANTHER" id="PTHR46112:SF3">
    <property type="entry name" value="AMINOPEPTIDASE YPDF"/>
    <property type="match status" value="1"/>
</dbReference>
<dbReference type="SUPFAM" id="SSF55920">
    <property type="entry name" value="Creatinase/aminopeptidase"/>
    <property type="match status" value="1"/>
</dbReference>
<gene>
    <name evidence="2" type="ORF">ACFP2T_09170</name>
</gene>
<dbReference type="Gene3D" id="3.90.230.10">
    <property type="entry name" value="Creatinase/methionine aminopeptidase superfamily"/>
    <property type="match status" value="1"/>
</dbReference>
<comment type="caution">
    <text evidence="2">The sequence shown here is derived from an EMBL/GenBank/DDBJ whole genome shotgun (WGS) entry which is preliminary data.</text>
</comment>
<organism evidence="2 3">
    <name type="scientific">Plantactinospora solaniradicis</name>
    <dbReference type="NCBI Taxonomy" id="1723736"/>
    <lineage>
        <taxon>Bacteria</taxon>
        <taxon>Bacillati</taxon>
        <taxon>Actinomycetota</taxon>
        <taxon>Actinomycetes</taxon>
        <taxon>Micromonosporales</taxon>
        <taxon>Micromonosporaceae</taxon>
        <taxon>Plantactinospora</taxon>
    </lineage>
</organism>
<dbReference type="CDD" id="cd01066">
    <property type="entry name" value="APP_MetAP"/>
    <property type="match status" value="1"/>
</dbReference>
<dbReference type="InterPro" id="IPR036005">
    <property type="entry name" value="Creatinase/aminopeptidase-like"/>
</dbReference>
<protein>
    <submittedName>
        <fullName evidence="2">M24 family metallopeptidase</fullName>
    </submittedName>
</protein>
<keyword evidence="3" id="KW-1185">Reference proteome</keyword>
<accession>A0ABW1K6E8</accession>
<dbReference type="InterPro" id="IPR050659">
    <property type="entry name" value="Peptidase_M24B"/>
</dbReference>
<feature type="domain" description="Peptidase M24" evidence="1">
    <location>
        <begin position="166"/>
        <end position="375"/>
    </location>
</feature>
<dbReference type="EMBL" id="JBHSPR010000007">
    <property type="protein sequence ID" value="MFC6016368.1"/>
    <property type="molecule type" value="Genomic_DNA"/>
</dbReference>
<evidence type="ECO:0000313" key="2">
    <source>
        <dbReference type="EMBL" id="MFC6016368.1"/>
    </source>
</evidence>
<sequence length="391" mass="41316">MSTTSPVVAGPPPRFSVEELRDRRSRLLTSAAEAGADTVLAYGANRFGSAVGWLTTWPVTREAVVVLDGDAPARLLVGFPNHVPDARRTVRDAGLGDEVEMLDGDVPEAVLRLLHSGGPPRRVALLGPVPGPVRDAVDAWATGVVGLNGVYTRQRMTKSAEELTWLEYAAALTDRGAQALLGAAAAGASEREMVAAAEHAYRAAGGTHHICYVTTTSMADPDRCVPAQWPSDRRAEPGSVVLFELSAGWGPDHPAQLLRTATVGAPPTARYAHLHRVAEAVRDDLLARIRPGALPAELLGVLDRVRAEGLTTVDDLVHGLGGGYLPPVLSGRGRPLRGPHAEPLRPGMTLVVQPNVCTADLAAGVQTGEMVVVTETGWRSLHRFPAGMPQL</sequence>
<name>A0ABW1K6E8_9ACTN</name>
<dbReference type="InterPro" id="IPR000994">
    <property type="entry name" value="Pept_M24"/>
</dbReference>
<dbReference type="PANTHER" id="PTHR46112">
    <property type="entry name" value="AMINOPEPTIDASE"/>
    <property type="match status" value="1"/>
</dbReference>
<proteinExistence type="predicted"/>
<evidence type="ECO:0000259" key="1">
    <source>
        <dbReference type="Pfam" id="PF00557"/>
    </source>
</evidence>
<reference evidence="3" key="1">
    <citation type="journal article" date="2019" name="Int. J. Syst. Evol. Microbiol.">
        <title>The Global Catalogue of Microorganisms (GCM) 10K type strain sequencing project: providing services to taxonomists for standard genome sequencing and annotation.</title>
        <authorList>
            <consortium name="The Broad Institute Genomics Platform"/>
            <consortium name="The Broad Institute Genome Sequencing Center for Infectious Disease"/>
            <person name="Wu L."/>
            <person name="Ma J."/>
        </authorList>
    </citation>
    <scope>NUCLEOTIDE SEQUENCE [LARGE SCALE GENOMIC DNA]</scope>
    <source>
        <strain evidence="3">ZS-35-S2</strain>
    </source>
</reference>
<dbReference type="Proteomes" id="UP001596203">
    <property type="component" value="Unassembled WGS sequence"/>
</dbReference>